<evidence type="ECO:0000313" key="9">
    <source>
        <dbReference type="Proteomes" id="UP000236884"/>
    </source>
</evidence>
<dbReference type="GO" id="GO:0009014">
    <property type="term" value="F:succinyl-diaminopimelate desuccinylase activity"/>
    <property type="evidence" value="ECO:0007669"/>
    <property type="project" value="UniProtKB-EC"/>
</dbReference>
<accession>A0A0S3PQC8</accession>
<sequence>MTDEQKPKRRVGRVVLRLLGVLLLCVVVLGGVLVYRAVTLPSRQIAAAPVPRLALDETAVAQRLADAVRIQTVSTPAGDAAGEKEAFTEFRSLLAKNYPRVHAQLSPQLINDCALVFRWEGANASAKPVLLMSHMDVVPGEVPFASRKWTHPPFGGVIADGYIWGRGTWDDKAGVIGILEAAELLLAENHKPARTTYFSFGCDEEVLGQRGAIKVVEAFEKQGVRFAWVLDEGFAVTHNLIPGLQGPATLIGLAEKGYFTIELSVDGAGGHSSTPPRETPIGILSNAIARLEQQQMPARMPRTMVQMFDALTPEMPFGQKIILANRWLFDPLITRSFLGSAATAASVRTTTAPTMMNAGVKENVLPQGASAIVNFRLRPGDTSADVLAHVDRVIADPRIKVKAVAPPTEASRESTIAGEGFQTLARTSRQIFPDAVVAPGLVLGATDSRFFERIADDVYRFMPIRIHAQDVVRFHGIDERISVEGHADGVRFYRQLLLNIR</sequence>
<keyword evidence="2" id="KW-0645">Protease</keyword>
<dbReference type="GO" id="GO:0006508">
    <property type="term" value="P:proteolysis"/>
    <property type="evidence" value="ECO:0007669"/>
    <property type="project" value="UniProtKB-KW"/>
</dbReference>
<dbReference type="EC" id="3.5.1.18" evidence="8"/>
<dbReference type="GO" id="GO:0008233">
    <property type="term" value="F:peptidase activity"/>
    <property type="evidence" value="ECO:0007669"/>
    <property type="project" value="UniProtKB-KW"/>
</dbReference>
<dbReference type="Gene3D" id="1.10.150.900">
    <property type="match status" value="1"/>
</dbReference>
<keyword evidence="6" id="KW-1133">Transmembrane helix</keyword>
<dbReference type="PANTHER" id="PTHR45962">
    <property type="entry name" value="N-FATTY-ACYL-AMINO ACID SYNTHASE/HYDROLASE PM20D1"/>
    <property type="match status" value="1"/>
</dbReference>
<evidence type="ECO:0000256" key="5">
    <source>
        <dbReference type="ARBA" id="ARBA00022833"/>
    </source>
</evidence>
<feature type="transmembrane region" description="Helical" evidence="6">
    <location>
        <begin position="14"/>
        <end position="35"/>
    </location>
</feature>
<keyword evidence="5" id="KW-0862">Zinc</keyword>
<name>A0A0S3PQC8_9BRAD</name>
<dbReference type="NCBIfam" id="NF006113">
    <property type="entry name" value="PRK08262.1-4"/>
    <property type="match status" value="1"/>
</dbReference>
<dbReference type="Gene3D" id="3.30.70.360">
    <property type="match status" value="1"/>
</dbReference>
<dbReference type="InterPro" id="IPR011650">
    <property type="entry name" value="Peptidase_M20_dimer"/>
</dbReference>
<dbReference type="Proteomes" id="UP000236884">
    <property type="component" value="Chromosome"/>
</dbReference>
<dbReference type="InterPro" id="IPR002933">
    <property type="entry name" value="Peptidase_M20"/>
</dbReference>
<dbReference type="PANTHER" id="PTHR45962:SF1">
    <property type="entry name" value="N-FATTY-ACYL-AMINO ACID SYNTHASE_HYDROLASE PM20D1"/>
    <property type="match status" value="1"/>
</dbReference>
<keyword evidence="6" id="KW-0472">Membrane</keyword>
<keyword evidence="4 8" id="KW-0378">Hydrolase</keyword>
<evidence type="ECO:0000256" key="3">
    <source>
        <dbReference type="ARBA" id="ARBA00022723"/>
    </source>
</evidence>
<dbReference type="InterPro" id="IPR047177">
    <property type="entry name" value="Pept_M20A"/>
</dbReference>
<keyword evidence="6" id="KW-0812">Transmembrane</keyword>
<dbReference type="PROSITE" id="PS00758">
    <property type="entry name" value="ARGE_DAPE_CPG2_1"/>
    <property type="match status" value="1"/>
</dbReference>
<dbReference type="AlphaFoldDB" id="A0A0S3PQC8"/>
<protein>
    <submittedName>
        <fullName evidence="8">Succinyl-diaminopimelate desuccinylase</fullName>
        <ecNumber evidence="8">3.5.1.18</ecNumber>
    </submittedName>
</protein>
<dbReference type="EMBL" id="AP014946">
    <property type="protein sequence ID" value="BAT58152.1"/>
    <property type="molecule type" value="Genomic_DNA"/>
</dbReference>
<dbReference type="RefSeq" id="WP_157746680.1">
    <property type="nucleotide sequence ID" value="NZ_AP014946.1"/>
</dbReference>
<dbReference type="KEGG" id="vgo:GJW-30_1_00668"/>
<reference evidence="8 9" key="1">
    <citation type="submission" date="2015-08" db="EMBL/GenBank/DDBJ databases">
        <title>Investigation of the bacterial diversity of lava forest soil.</title>
        <authorList>
            <person name="Lee J.S."/>
        </authorList>
    </citation>
    <scope>NUCLEOTIDE SEQUENCE [LARGE SCALE GENOMIC DNA]</scope>
    <source>
        <strain evidence="8 9">GJW-30</strain>
    </source>
</reference>
<dbReference type="Pfam" id="PF01546">
    <property type="entry name" value="Peptidase_M20"/>
    <property type="match status" value="1"/>
</dbReference>
<evidence type="ECO:0000259" key="7">
    <source>
        <dbReference type="Pfam" id="PF07687"/>
    </source>
</evidence>
<evidence type="ECO:0000256" key="4">
    <source>
        <dbReference type="ARBA" id="ARBA00022801"/>
    </source>
</evidence>
<keyword evidence="9" id="KW-1185">Reference proteome</keyword>
<gene>
    <name evidence="8" type="primary">dapE_2</name>
    <name evidence="8" type="ORF">GJW-30_1_00668</name>
</gene>
<dbReference type="SUPFAM" id="SSF55031">
    <property type="entry name" value="Bacterial exopeptidase dimerisation domain"/>
    <property type="match status" value="1"/>
</dbReference>
<dbReference type="InterPro" id="IPR001261">
    <property type="entry name" value="ArgE/DapE_CS"/>
</dbReference>
<evidence type="ECO:0000313" key="8">
    <source>
        <dbReference type="EMBL" id="BAT58152.1"/>
    </source>
</evidence>
<evidence type="ECO:0000256" key="1">
    <source>
        <dbReference type="ARBA" id="ARBA00006247"/>
    </source>
</evidence>
<dbReference type="GO" id="GO:0046872">
    <property type="term" value="F:metal ion binding"/>
    <property type="evidence" value="ECO:0007669"/>
    <property type="project" value="UniProtKB-KW"/>
</dbReference>
<keyword evidence="3" id="KW-0479">Metal-binding</keyword>
<proteinExistence type="inferred from homology"/>
<organism evidence="8 9">
    <name type="scientific">Variibacter gotjawalensis</name>
    <dbReference type="NCBI Taxonomy" id="1333996"/>
    <lineage>
        <taxon>Bacteria</taxon>
        <taxon>Pseudomonadati</taxon>
        <taxon>Pseudomonadota</taxon>
        <taxon>Alphaproteobacteria</taxon>
        <taxon>Hyphomicrobiales</taxon>
        <taxon>Nitrobacteraceae</taxon>
        <taxon>Variibacter</taxon>
    </lineage>
</organism>
<dbReference type="Gene3D" id="3.40.630.10">
    <property type="entry name" value="Zn peptidases"/>
    <property type="match status" value="1"/>
</dbReference>
<dbReference type="InterPro" id="IPR036264">
    <property type="entry name" value="Bact_exopeptidase_dim_dom"/>
</dbReference>
<dbReference type="SUPFAM" id="SSF53187">
    <property type="entry name" value="Zn-dependent exopeptidases"/>
    <property type="match status" value="1"/>
</dbReference>
<dbReference type="Pfam" id="PF07687">
    <property type="entry name" value="M20_dimer"/>
    <property type="match status" value="1"/>
</dbReference>
<evidence type="ECO:0000256" key="6">
    <source>
        <dbReference type="SAM" id="Phobius"/>
    </source>
</evidence>
<comment type="similarity">
    <text evidence="1">Belongs to the peptidase M20A family.</text>
</comment>
<feature type="domain" description="Peptidase M20 dimerisation" evidence="7">
    <location>
        <begin position="254"/>
        <end position="396"/>
    </location>
</feature>
<evidence type="ECO:0000256" key="2">
    <source>
        <dbReference type="ARBA" id="ARBA00022670"/>
    </source>
</evidence>